<keyword evidence="3" id="KW-1185">Reference proteome</keyword>
<evidence type="ECO:0000256" key="1">
    <source>
        <dbReference type="SAM" id="SignalP"/>
    </source>
</evidence>
<evidence type="ECO:0000313" key="2">
    <source>
        <dbReference type="EMBL" id="SPH20787.1"/>
    </source>
</evidence>
<feature type="signal peptide" evidence="1">
    <location>
        <begin position="1"/>
        <end position="21"/>
    </location>
</feature>
<dbReference type="RefSeq" id="WP_108827945.1">
    <property type="nucleotide sequence ID" value="NZ_OMOR01000001.1"/>
</dbReference>
<sequence>MKKTVLCIGLAALLSPLSAVAQPLMYDCDINKRDPRVDWVPAKLAVIFDGQGKVSVVDHIILTFFQKPMAASVVQRNGKLRVRWEVKNAKDNLNQRVPNFSYTAVITKSTGAVKVSANPTNTPQNWTGRGTCSVRKDGKLPKVLR</sequence>
<dbReference type="OrthoDB" id="7725599at2"/>
<proteinExistence type="predicted"/>
<evidence type="ECO:0000313" key="3">
    <source>
        <dbReference type="Proteomes" id="UP000244880"/>
    </source>
</evidence>
<protein>
    <submittedName>
        <fullName evidence="2">Uncharacterized protein</fullName>
    </submittedName>
</protein>
<feature type="chain" id="PRO_5015352682" evidence="1">
    <location>
        <begin position="22"/>
        <end position="145"/>
    </location>
</feature>
<keyword evidence="1" id="KW-0732">Signal</keyword>
<organism evidence="2 3">
    <name type="scientific">Ascidiaceihabitans donghaensis</name>
    <dbReference type="NCBI Taxonomy" id="1510460"/>
    <lineage>
        <taxon>Bacteria</taxon>
        <taxon>Pseudomonadati</taxon>
        <taxon>Pseudomonadota</taxon>
        <taxon>Alphaproteobacteria</taxon>
        <taxon>Rhodobacterales</taxon>
        <taxon>Paracoccaceae</taxon>
        <taxon>Ascidiaceihabitans</taxon>
    </lineage>
</organism>
<dbReference type="EMBL" id="OMOR01000001">
    <property type="protein sequence ID" value="SPH20787.1"/>
    <property type="molecule type" value="Genomic_DNA"/>
</dbReference>
<gene>
    <name evidence="2" type="ORF">ASD8599_01528</name>
</gene>
<accession>A0A2R8BCL2</accession>
<name>A0A2R8BCL2_9RHOB</name>
<dbReference type="Proteomes" id="UP000244880">
    <property type="component" value="Unassembled WGS sequence"/>
</dbReference>
<reference evidence="2 3" key="1">
    <citation type="submission" date="2018-03" db="EMBL/GenBank/DDBJ databases">
        <authorList>
            <person name="Keele B.F."/>
        </authorList>
    </citation>
    <scope>NUCLEOTIDE SEQUENCE [LARGE SCALE GENOMIC DNA]</scope>
    <source>
        <strain evidence="2 3">CECT 8599</strain>
    </source>
</reference>
<dbReference type="AlphaFoldDB" id="A0A2R8BCL2"/>